<evidence type="ECO:0000313" key="3">
    <source>
        <dbReference type="Proteomes" id="UP000594638"/>
    </source>
</evidence>
<accession>A0A8S0SEC7</accession>
<sequence>MQLNFWVQVFVKLLLQDLVIIARQSHFNYTKPDRTWQVMLKLMSSQPIDHWPFVREQMLKEFQNG</sequence>
<dbReference type="Proteomes" id="UP000594638">
    <property type="component" value="Unassembled WGS sequence"/>
</dbReference>
<proteinExistence type="predicted"/>
<feature type="chain" id="PRO_5035793246" evidence="1">
    <location>
        <begin position="22"/>
        <end position="65"/>
    </location>
</feature>
<gene>
    <name evidence="2" type="ORF">OLEA9_A108627</name>
</gene>
<protein>
    <submittedName>
        <fullName evidence="2">Uncharacterized protein</fullName>
    </submittedName>
</protein>
<dbReference type="OrthoDB" id="514005at2759"/>
<dbReference type="EMBL" id="CACTIH010004257">
    <property type="protein sequence ID" value="CAA2990369.1"/>
    <property type="molecule type" value="Genomic_DNA"/>
</dbReference>
<dbReference type="Gramene" id="OE9A108627T1">
    <property type="protein sequence ID" value="OE9A108627C1"/>
    <property type="gene ID" value="OE9A108627"/>
</dbReference>
<keyword evidence="1" id="KW-0732">Signal</keyword>
<organism evidence="2 3">
    <name type="scientific">Olea europaea subsp. europaea</name>
    <dbReference type="NCBI Taxonomy" id="158383"/>
    <lineage>
        <taxon>Eukaryota</taxon>
        <taxon>Viridiplantae</taxon>
        <taxon>Streptophyta</taxon>
        <taxon>Embryophyta</taxon>
        <taxon>Tracheophyta</taxon>
        <taxon>Spermatophyta</taxon>
        <taxon>Magnoliopsida</taxon>
        <taxon>eudicotyledons</taxon>
        <taxon>Gunneridae</taxon>
        <taxon>Pentapetalae</taxon>
        <taxon>asterids</taxon>
        <taxon>lamiids</taxon>
        <taxon>Lamiales</taxon>
        <taxon>Oleaceae</taxon>
        <taxon>Oleeae</taxon>
        <taxon>Olea</taxon>
    </lineage>
</organism>
<comment type="caution">
    <text evidence="2">The sequence shown here is derived from an EMBL/GenBank/DDBJ whole genome shotgun (WGS) entry which is preliminary data.</text>
</comment>
<keyword evidence="3" id="KW-1185">Reference proteome</keyword>
<reference evidence="2 3" key="1">
    <citation type="submission" date="2019-12" db="EMBL/GenBank/DDBJ databases">
        <authorList>
            <person name="Alioto T."/>
            <person name="Alioto T."/>
            <person name="Gomez Garrido J."/>
        </authorList>
    </citation>
    <scope>NUCLEOTIDE SEQUENCE [LARGE SCALE GENOMIC DNA]</scope>
</reference>
<dbReference type="AlphaFoldDB" id="A0A8S0SEC7"/>
<name>A0A8S0SEC7_OLEEU</name>
<evidence type="ECO:0000256" key="1">
    <source>
        <dbReference type="SAM" id="SignalP"/>
    </source>
</evidence>
<evidence type="ECO:0000313" key="2">
    <source>
        <dbReference type="EMBL" id="CAA2990369.1"/>
    </source>
</evidence>
<feature type="signal peptide" evidence="1">
    <location>
        <begin position="1"/>
        <end position="21"/>
    </location>
</feature>